<dbReference type="Gene3D" id="3.40.50.720">
    <property type="entry name" value="NAD(P)-binding Rossmann-like Domain"/>
    <property type="match status" value="1"/>
</dbReference>
<feature type="domain" description="Ketoreductase" evidence="4">
    <location>
        <begin position="8"/>
        <end position="176"/>
    </location>
</feature>
<dbReference type="SMART" id="SM00822">
    <property type="entry name" value="PKS_KR"/>
    <property type="match status" value="1"/>
</dbReference>
<evidence type="ECO:0000256" key="1">
    <source>
        <dbReference type="ARBA" id="ARBA00006484"/>
    </source>
</evidence>
<dbReference type="PROSITE" id="PS00061">
    <property type="entry name" value="ADH_SHORT"/>
    <property type="match status" value="1"/>
</dbReference>
<proteinExistence type="inferred from homology"/>
<dbReference type="InterPro" id="IPR002347">
    <property type="entry name" value="SDR_fam"/>
</dbReference>
<dbReference type="PRINTS" id="PR00081">
    <property type="entry name" value="GDHRDH"/>
</dbReference>
<dbReference type="InterPro" id="IPR036291">
    <property type="entry name" value="NAD(P)-bd_dom_sf"/>
</dbReference>
<dbReference type="InterPro" id="IPR020904">
    <property type="entry name" value="Sc_DH/Rdtase_CS"/>
</dbReference>
<name>A0ABN1GHZ1_9ACTN</name>
<evidence type="ECO:0000313" key="5">
    <source>
        <dbReference type="EMBL" id="GAA0611900.1"/>
    </source>
</evidence>
<gene>
    <name evidence="5" type="ORF">GCM10009547_12420</name>
</gene>
<comment type="caution">
    <text evidence="5">The sequence shown here is derived from an EMBL/GenBank/DDBJ whole genome shotgun (WGS) entry which is preliminary data.</text>
</comment>
<dbReference type="Proteomes" id="UP001500957">
    <property type="component" value="Unassembled WGS sequence"/>
</dbReference>
<keyword evidence="2" id="KW-0560">Oxidoreductase</keyword>
<dbReference type="EMBL" id="BAAAHE010000008">
    <property type="protein sequence ID" value="GAA0611900.1"/>
    <property type="molecule type" value="Genomic_DNA"/>
</dbReference>
<keyword evidence="6" id="KW-1185">Reference proteome</keyword>
<evidence type="ECO:0000259" key="4">
    <source>
        <dbReference type="SMART" id="SM00822"/>
    </source>
</evidence>
<sequence>MERRHEGRVVLITGAAQGIGQAIAERFARDGANVIAGDLGPPTETARLVEAHGVRCVAATVDVRRQSSLDAVVAEALARFGRIDTVVANAGIIAAAPLWEMTDETFTSILDVNVAGSWRTLKAATPSLIERGSGSVIVIGSIQSRVARKRLAAYTTSKHALLGLVKAAALELADHNVRVNAVLPGVIATPMVANSTSGHATDEGFRRMAALRNRSALDPGVIGAAISWLASDDAAEITGVELPVDAGSLILPGVNEFPVVE</sequence>
<organism evidence="5 6">
    <name type="scientific">Sporichthya brevicatena</name>
    <dbReference type="NCBI Taxonomy" id="171442"/>
    <lineage>
        <taxon>Bacteria</taxon>
        <taxon>Bacillati</taxon>
        <taxon>Actinomycetota</taxon>
        <taxon>Actinomycetes</taxon>
        <taxon>Sporichthyales</taxon>
        <taxon>Sporichthyaceae</taxon>
        <taxon>Sporichthya</taxon>
    </lineage>
</organism>
<dbReference type="PRINTS" id="PR00080">
    <property type="entry name" value="SDRFAMILY"/>
</dbReference>
<protein>
    <submittedName>
        <fullName evidence="5">Mycofactocin-coupled SDR family oxidoreductase</fullName>
    </submittedName>
</protein>
<dbReference type="Pfam" id="PF13561">
    <property type="entry name" value="adh_short_C2"/>
    <property type="match status" value="1"/>
</dbReference>
<keyword evidence="3" id="KW-0520">NAD</keyword>
<evidence type="ECO:0000256" key="2">
    <source>
        <dbReference type="ARBA" id="ARBA00023002"/>
    </source>
</evidence>
<dbReference type="PANTHER" id="PTHR24321">
    <property type="entry name" value="DEHYDROGENASES, SHORT CHAIN"/>
    <property type="match status" value="1"/>
</dbReference>
<dbReference type="InterPro" id="IPR057326">
    <property type="entry name" value="KR_dom"/>
</dbReference>
<reference evidence="5 6" key="1">
    <citation type="journal article" date="2019" name="Int. J. Syst. Evol. Microbiol.">
        <title>The Global Catalogue of Microorganisms (GCM) 10K type strain sequencing project: providing services to taxonomists for standard genome sequencing and annotation.</title>
        <authorList>
            <consortium name="The Broad Institute Genomics Platform"/>
            <consortium name="The Broad Institute Genome Sequencing Center for Infectious Disease"/>
            <person name="Wu L."/>
            <person name="Ma J."/>
        </authorList>
    </citation>
    <scope>NUCLEOTIDE SEQUENCE [LARGE SCALE GENOMIC DNA]</scope>
    <source>
        <strain evidence="5 6">JCM 10671</strain>
    </source>
</reference>
<accession>A0ABN1GHZ1</accession>
<evidence type="ECO:0000256" key="3">
    <source>
        <dbReference type="ARBA" id="ARBA00023027"/>
    </source>
</evidence>
<dbReference type="CDD" id="cd05233">
    <property type="entry name" value="SDR_c"/>
    <property type="match status" value="1"/>
</dbReference>
<dbReference type="SUPFAM" id="SSF51735">
    <property type="entry name" value="NAD(P)-binding Rossmann-fold domains"/>
    <property type="match status" value="1"/>
</dbReference>
<evidence type="ECO:0000313" key="6">
    <source>
        <dbReference type="Proteomes" id="UP001500957"/>
    </source>
</evidence>
<comment type="similarity">
    <text evidence="1">Belongs to the short-chain dehydrogenases/reductases (SDR) family.</text>
</comment>
<dbReference type="PANTHER" id="PTHR24321:SF8">
    <property type="entry name" value="ESTRADIOL 17-BETA-DEHYDROGENASE 8-RELATED"/>
    <property type="match status" value="1"/>
</dbReference>